<dbReference type="GeneID" id="64947870"/>
<dbReference type="InterPro" id="IPR045958">
    <property type="entry name" value="DUF6378"/>
</dbReference>
<reference evidence="2 3" key="1">
    <citation type="submission" date="2017-07" db="EMBL/GenBank/DDBJ databases">
        <authorList>
            <person name="Thaver V."/>
            <person name="Mbili M.J."/>
            <person name="Njiva N."/>
            <person name="Ngwane S."/>
            <person name="Mbatha S."/>
            <person name="Nerwande A.T."/>
            <person name="Ramphal U."/>
            <person name="Mpangane S."/>
            <person name="Munsamy V."/>
            <person name="Guerrero Bustamante C.A."/>
            <person name="Pope W.H."/>
            <person name="Russell D.A."/>
            <person name="Garlena R.A."/>
            <person name="Larsen M.H."/>
            <person name="Jacobs-Sera D."/>
            <person name="Hatfull G.F."/>
        </authorList>
    </citation>
    <scope>NUCLEOTIDE SEQUENCE [LARGE SCALE GENOMIC DNA]</scope>
</reference>
<feature type="domain" description="DUF6378" evidence="1">
    <location>
        <begin position="3"/>
        <end position="83"/>
    </location>
</feature>
<organism evidence="2 3">
    <name type="scientific">Mycobacterium phage JoshKayV</name>
    <dbReference type="NCBI Taxonomy" id="2024294"/>
    <lineage>
        <taxon>Viruses</taxon>
        <taxon>Duplodnaviria</taxon>
        <taxon>Heunggongvirae</taxon>
        <taxon>Uroviricota</taxon>
        <taxon>Caudoviricetes</taxon>
        <taxon>Turbidovirus</taxon>
        <taxon>Turbidovirus joshkayV</taxon>
    </lineage>
</organism>
<protein>
    <recommendedName>
        <fullName evidence="1">DUF6378 domain-containing protein</fullName>
    </recommendedName>
</protein>
<gene>
    <name evidence="2" type="primary">59</name>
    <name evidence="2" type="ORF">PBI_JOSHKAYV_59</name>
</gene>
<evidence type="ECO:0000313" key="2">
    <source>
        <dbReference type="EMBL" id="ASZ75399.1"/>
    </source>
</evidence>
<name>A0A249XTT1_9CAUD</name>
<dbReference type="EMBL" id="MF472896">
    <property type="protein sequence ID" value="ASZ75399.1"/>
    <property type="molecule type" value="Genomic_DNA"/>
</dbReference>
<proteinExistence type="predicted"/>
<dbReference type="Pfam" id="PF19905">
    <property type="entry name" value="DUF6378"/>
    <property type="match status" value="1"/>
</dbReference>
<dbReference type="RefSeq" id="YP_010064053.1">
    <property type="nucleotide sequence ID" value="NC_054812.1"/>
</dbReference>
<sequence length="167" mass="19283">MSILTTAEEIINGQRAQDYGDAKENHIRIANLWNTYLQKPDLISHDDVAVMMILLKIARFMENGYHHDTVVDIAGYAGVLEKMQLPAEQRYAVKEPDGFVKLTLNETRKWDSLKDVPPGVYTVYDFFGDRWTSFCGQEYWKRQDESGEYSSPSVTDGRIYGPFKEFK</sequence>
<dbReference type="KEGG" id="vg:64947870"/>
<keyword evidence="3" id="KW-1185">Reference proteome</keyword>
<evidence type="ECO:0000313" key="3">
    <source>
        <dbReference type="Proteomes" id="UP000225285"/>
    </source>
</evidence>
<accession>A0A249XTT1</accession>
<evidence type="ECO:0000259" key="1">
    <source>
        <dbReference type="Pfam" id="PF19905"/>
    </source>
</evidence>
<dbReference type="Proteomes" id="UP000225285">
    <property type="component" value="Segment"/>
</dbReference>